<evidence type="ECO:0000259" key="2">
    <source>
        <dbReference type="Pfam" id="PF15609"/>
    </source>
</evidence>
<dbReference type="OrthoDB" id="56827at2"/>
<protein>
    <recommendedName>
        <fullName evidence="5">Phosphoribosyltransferase</fullName>
    </recommendedName>
</protein>
<evidence type="ECO:0000313" key="3">
    <source>
        <dbReference type="EMBL" id="GEO82858.1"/>
    </source>
</evidence>
<dbReference type="Proteomes" id="UP000321567">
    <property type="component" value="Unassembled WGS sequence"/>
</dbReference>
<dbReference type="InterPro" id="IPR011214">
    <property type="entry name" value="UCP020967"/>
</dbReference>
<gene>
    <name evidence="3" type="ORF">ROR02_29890</name>
</gene>
<dbReference type="Gene3D" id="3.40.50.2020">
    <property type="match status" value="1"/>
</dbReference>
<dbReference type="InterPro" id="IPR029057">
    <property type="entry name" value="PRTase-like"/>
</dbReference>
<sequence>MTTSAALAAGSRWVGPFCPESDRVTVRLSHGVLDVTVTRADLPLDALMGFASRRNPRRPFLFVSKVLGRHLPSSPAVMQETHRRLATALGDTLPGPVMMLGMAETAVGLGQGVFEAWQAASGRDDALYLASTRYHLSRPLLLTFQESHSHATDHRVYRPDQASGGDLLAHARTLVLIDDEVSTGATFAALIAASRQVLPALDQVVMVTLTDWMGEERRAAFAAHAGVPVRFVSLLEGGFRFTPTGEAPPVLPNVVGSGTLKDHLLPPWGARLGERGPRALPPSAAGARVRPGERVLVLGTGEFVHPPFQLARALAAQGGDVVMQATTRSPILPGHAIGAALEFPDAYQDGIPNYLYGVSPDQYDRILVCYETPPATAQQSLIDALGAQPVYFANHDEEGRACNA</sequence>
<reference evidence="3 4" key="1">
    <citation type="submission" date="2019-07" db="EMBL/GenBank/DDBJ databases">
        <title>Whole genome shotgun sequence of Rhodospirillum oryzae NBRC 107573.</title>
        <authorList>
            <person name="Hosoyama A."/>
            <person name="Uohara A."/>
            <person name="Ohji S."/>
            <person name="Ichikawa N."/>
        </authorList>
    </citation>
    <scope>NUCLEOTIDE SEQUENCE [LARGE SCALE GENOMIC DNA]</scope>
    <source>
        <strain evidence="3 4">NBRC 107573</strain>
    </source>
</reference>
<dbReference type="EMBL" id="BJZO01000121">
    <property type="protein sequence ID" value="GEO82858.1"/>
    <property type="molecule type" value="Genomic_DNA"/>
</dbReference>
<evidence type="ECO:0000259" key="1">
    <source>
        <dbReference type="Pfam" id="PF12500"/>
    </source>
</evidence>
<evidence type="ECO:0008006" key="5">
    <source>
        <dbReference type="Google" id="ProtNLM"/>
    </source>
</evidence>
<dbReference type="InterPro" id="IPR022537">
    <property type="entry name" value="TRSP_dom"/>
</dbReference>
<evidence type="ECO:0000313" key="4">
    <source>
        <dbReference type="Proteomes" id="UP000321567"/>
    </source>
</evidence>
<accession>A0A512HBN7</accession>
<dbReference type="RefSeq" id="WP_147164885.1">
    <property type="nucleotide sequence ID" value="NZ_BJZO01000121.1"/>
</dbReference>
<organism evidence="3 4">
    <name type="scientific">Pararhodospirillum oryzae</name>
    <dbReference type="NCBI Taxonomy" id="478448"/>
    <lineage>
        <taxon>Bacteria</taxon>
        <taxon>Pseudomonadati</taxon>
        <taxon>Pseudomonadota</taxon>
        <taxon>Alphaproteobacteria</taxon>
        <taxon>Rhodospirillales</taxon>
        <taxon>Rhodospirillaceae</taxon>
        <taxon>Pararhodospirillum</taxon>
    </lineage>
</organism>
<keyword evidence="4" id="KW-1185">Reference proteome</keyword>
<dbReference type="InterPro" id="IPR000836">
    <property type="entry name" value="PRTase_dom"/>
</dbReference>
<comment type="caution">
    <text evidence="3">The sequence shown here is derived from an EMBL/GenBank/DDBJ whole genome shotgun (WGS) entry which is preliminary data.</text>
</comment>
<dbReference type="Pfam" id="PF15609">
    <property type="entry name" value="PRTase_2"/>
    <property type="match status" value="1"/>
</dbReference>
<feature type="domain" description="TRSP" evidence="1">
    <location>
        <begin position="288"/>
        <end position="385"/>
    </location>
</feature>
<dbReference type="SUPFAM" id="SSF53271">
    <property type="entry name" value="PRTase-like"/>
    <property type="match status" value="1"/>
</dbReference>
<dbReference type="CDD" id="cd06223">
    <property type="entry name" value="PRTases_typeI"/>
    <property type="match status" value="1"/>
</dbReference>
<proteinExistence type="predicted"/>
<dbReference type="PIRSF" id="PIRSF020967">
    <property type="entry name" value="UCP020967"/>
    <property type="match status" value="1"/>
</dbReference>
<name>A0A512HBN7_9PROT</name>
<dbReference type="AlphaFoldDB" id="A0A512HBN7"/>
<feature type="domain" description="Orotate phosphoribosyltransferase-like" evidence="2">
    <location>
        <begin position="47"/>
        <end position="237"/>
    </location>
</feature>
<dbReference type="Pfam" id="PF12500">
    <property type="entry name" value="TRSP"/>
    <property type="match status" value="1"/>
</dbReference>
<dbReference type="InterPro" id="IPR041688">
    <property type="entry name" value="PRTase_2"/>
</dbReference>